<comment type="subcellular location">
    <subcellularLocation>
        <location evidence="1">Nucleus</location>
    </subcellularLocation>
</comment>
<feature type="coiled-coil region" evidence="7">
    <location>
        <begin position="185"/>
        <end position="237"/>
    </location>
</feature>
<keyword evidence="7" id="KW-0175">Coiled coil</keyword>
<keyword evidence="6" id="KW-0539">Nucleus</keyword>
<evidence type="ECO:0000256" key="8">
    <source>
        <dbReference type="SAM" id="MobiDB-lite"/>
    </source>
</evidence>
<evidence type="ECO:0000313" key="10">
    <source>
        <dbReference type="EMBL" id="KAJ6221490.1"/>
    </source>
</evidence>
<evidence type="ECO:0000256" key="5">
    <source>
        <dbReference type="ARBA" id="ARBA00023163"/>
    </source>
</evidence>
<organism evidence="10 11">
    <name type="scientific">Blomia tropicalis</name>
    <name type="common">Mite</name>
    <dbReference type="NCBI Taxonomy" id="40697"/>
    <lineage>
        <taxon>Eukaryota</taxon>
        <taxon>Metazoa</taxon>
        <taxon>Ecdysozoa</taxon>
        <taxon>Arthropoda</taxon>
        <taxon>Chelicerata</taxon>
        <taxon>Arachnida</taxon>
        <taxon>Acari</taxon>
        <taxon>Acariformes</taxon>
        <taxon>Sarcoptiformes</taxon>
        <taxon>Astigmata</taxon>
        <taxon>Glycyphagoidea</taxon>
        <taxon>Echimyopodidae</taxon>
        <taxon>Blomia</taxon>
    </lineage>
</organism>
<dbReference type="PANTHER" id="PTHR13044">
    <property type="entry name" value="ACTIVATING TRANSCRIPTION FACTOR ATF 4/5"/>
    <property type="match status" value="1"/>
</dbReference>
<feature type="region of interest" description="Disordered" evidence="8">
    <location>
        <begin position="134"/>
        <end position="155"/>
    </location>
</feature>
<dbReference type="InterPro" id="IPR004827">
    <property type="entry name" value="bZIP"/>
</dbReference>
<evidence type="ECO:0000259" key="9">
    <source>
        <dbReference type="PROSITE" id="PS50217"/>
    </source>
</evidence>
<evidence type="ECO:0000256" key="1">
    <source>
        <dbReference type="ARBA" id="ARBA00004123"/>
    </source>
</evidence>
<evidence type="ECO:0000256" key="2">
    <source>
        <dbReference type="ARBA" id="ARBA00007163"/>
    </source>
</evidence>
<evidence type="ECO:0000256" key="7">
    <source>
        <dbReference type="SAM" id="Coils"/>
    </source>
</evidence>
<dbReference type="SMART" id="SM00338">
    <property type="entry name" value="BRLZ"/>
    <property type="match status" value="1"/>
</dbReference>
<keyword evidence="4" id="KW-0238">DNA-binding</keyword>
<dbReference type="PANTHER" id="PTHR13044:SF14">
    <property type="entry name" value="CRYPTOCEPHAL, ISOFORM A"/>
    <property type="match status" value="1"/>
</dbReference>
<evidence type="ECO:0000256" key="6">
    <source>
        <dbReference type="ARBA" id="ARBA00023242"/>
    </source>
</evidence>
<feature type="domain" description="BZIP" evidence="9">
    <location>
        <begin position="185"/>
        <end position="239"/>
    </location>
</feature>
<sequence length="270" mass="30895">MASLQELSFLNLQETTNKNQTKEYINQIFRSQIYENAEAFISYPSSAVSHSIELQNPSYIQNSSFSVCQSPSQQFDEILNDLSLDELFKVNDIDAERLIINEQLYDVLNETGWEDILGTVESSSIDVIDIYGDNSSTSSSSSIASTPKRKYSTDSTSDCFSLDSFETSSSIKTNKRVKRSKIKPLEKIKRKKDQNKKAATRYREKKKTELNSSEQTLEELELNHNNLLEKMKKLQTEFQVILPLAKAAFILDPIRREHLNKLVSRIDSLI</sequence>
<evidence type="ECO:0000256" key="3">
    <source>
        <dbReference type="ARBA" id="ARBA00023015"/>
    </source>
</evidence>
<name>A0A9Q0M963_BLOTA</name>
<reference evidence="10" key="1">
    <citation type="submission" date="2022-12" db="EMBL/GenBank/DDBJ databases">
        <title>Genome assemblies of Blomia tropicalis.</title>
        <authorList>
            <person name="Cui Y."/>
        </authorList>
    </citation>
    <scope>NUCLEOTIDE SEQUENCE</scope>
    <source>
        <tissue evidence="10">Adult mites</tissue>
    </source>
</reference>
<proteinExistence type="inferred from homology"/>
<comment type="similarity">
    <text evidence="2">Belongs to the bZIP family.</text>
</comment>
<dbReference type="GO" id="GO:0005634">
    <property type="term" value="C:nucleus"/>
    <property type="evidence" value="ECO:0007669"/>
    <property type="project" value="UniProtKB-SubCell"/>
</dbReference>
<feature type="compositionally biased region" description="Low complexity" evidence="8">
    <location>
        <begin position="135"/>
        <end position="146"/>
    </location>
</feature>
<keyword evidence="3" id="KW-0805">Transcription regulation</keyword>
<protein>
    <recommendedName>
        <fullName evidence="9">BZIP domain-containing protein</fullName>
    </recommendedName>
</protein>
<dbReference type="PROSITE" id="PS50217">
    <property type="entry name" value="BZIP"/>
    <property type="match status" value="1"/>
</dbReference>
<dbReference type="PROSITE" id="PS00036">
    <property type="entry name" value="BZIP_BASIC"/>
    <property type="match status" value="1"/>
</dbReference>
<dbReference type="OMA" id="CKHTKEE"/>
<dbReference type="SUPFAM" id="SSF57959">
    <property type="entry name" value="Leucine zipper domain"/>
    <property type="match status" value="1"/>
</dbReference>
<dbReference type="GO" id="GO:0000977">
    <property type="term" value="F:RNA polymerase II transcription regulatory region sequence-specific DNA binding"/>
    <property type="evidence" value="ECO:0007669"/>
    <property type="project" value="TreeGrafter"/>
</dbReference>
<dbReference type="GO" id="GO:0001228">
    <property type="term" value="F:DNA-binding transcription activator activity, RNA polymerase II-specific"/>
    <property type="evidence" value="ECO:0007669"/>
    <property type="project" value="TreeGrafter"/>
</dbReference>
<keyword evidence="11" id="KW-1185">Reference proteome</keyword>
<dbReference type="CDD" id="cd14692">
    <property type="entry name" value="bZIP_ATF4"/>
    <property type="match status" value="1"/>
</dbReference>
<accession>A0A9Q0M963</accession>
<dbReference type="InterPro" id="IPR046347">
    <property type="entry name" value="bZIP_sf"/>
</dbReference>
<dbReference type="Proteomes" id="UP001142055">
    <property type="component" value="Chromosome 1"/>
</dbReference>
<dbReference type="EMBL" id="JAPWDV010000001">
    <property type="protein sequence ID" value="KAJ6221490.1"/>
    <property type="molecule type" value="Genomic_DNA"/>
</dbReference>
<dbReference type="Gene3D" id="1.20.5.170">
    <property type="match status" value="1"/>
</dbReference>
<keyword evidence="5" id="KW-0804">Transcription</keyword>
<comment type="caution">
    <text evidence="10">The sequence shown here is derived from an EMBL/GenBank/DDBJ whole genome shotgun (WGS) entry which is preliminary data.</text>
</comment>
<evidence type="ECO:0000256" key="4">
    <source>
        <dbReference type="ARBA" id="ARBA00023125"/>
    </source>
</evidence>
<gene>
    <name evidence="10" type="ORF">RDWZM_000035</name>
</gene>
<dbReference type="AlphaFoldDB" id="A0A9Q0M963"/>
<evidence type="ECO:0000313" key="11">
    <source>
        <dbReference type="Proteomes" id="UP001142055"/>
    </source>
</evidence>